<keyword evidence="4" id="KW-1185">Reference proteome</keyword>
<dbReference type="PROSITE" id="PS50005">
    <property type="entry name" value="TPR"/>
    <property type="match status" value="1"/>
</dbReference>
<reference evidence="3 4" key="1">
    <citation type="submission" date="2019-08" db="EMBL/GenBank/DDBJ databases">
        <title>Draft genome sequence of Ulvibacter marinus type strain NBRC 109484.</title>
        <authorList>
            <person name="Kawano K."/>
            <person name="Ushijima N."/>
            <person name="Kihara M."/>
            <person name="Itoh H."/>
        </authorList>
    </citation>
    <scope>NUCLEOTIDE SEQUENCE [LARGE SCALE GENOMIC DNA]</scope>
    <source>
        <strain evidence="3 4">NBRC 109484</strain>
    </source>
</reference>
<dbReference type="RefSeq" id="WP_151673175.1">
    <property type="nucleotide sequence ID" value="NZ_BKCG01000002.1"/>
</dbReference>
<evidence type="ECO:0000256" key="2">
    <source>
        <dbReference type="SAM" id="SignalP"/>
    </source>
</evidence>
<sequence length="430" mass="48383">MKYYPALLIALSAFVFSCTTKEEITIVTNTADYEKYLEADQDATLKSAIAERDFWSKRLDVDSTGIGDLGPLAGAYTRIFEANGEVSNLKNAEILYKKAISVASPSLKDAYIRSLSHNYISQHKFKEANNLLEESYSGPSNKHATELMLFDSYMETGEYKKAKTILEKLKNESDYNYLIRVSKWSDHNGDLAAAIRYLEKARDIAESRNSKPLKIWTYSNIADYYGHDGNIKASYNHFLKTLALQPDNAYAKKGIAWILYSSERNTLEANRIVDSLIVHHDIPDYYLLKSEFAEYDGDEVSANTYKEKFIAKAENPAYGGMYNAYLIEVLAESNPEKALNIAKQEIENRATPETYHLLAFAQLKNGMKDEALHTIESNVEGKTSEPMALLHSAQVYKVNGLSDKVGLIKEDLLEATYELGPLLAAEVKSL</sequence>
<proteinExistence type="predicted"/>
<keyword evidence="1" id="KW-0802">TPR repeat</keyword>
<evidence type="ECO:0000313" key="3">
    <source>
        <dbReference type="EMBL" id="GER59098.1"/>
    </source>
</evidence>
<dbReference type="InterPro" id="IPR011990">
    <property type="entry name" value="TPR-like_helical_dom_sf"/>
</dbReference>
<evidence type="ECO:0000256" key="1">
    <source>
        <dbReference type="PROSITE-ProRule" id="PRU00339"/>
    </source>
</evidence>
<dbReference type="Gene3D" id="1.25.40.10">
    <property type="entry name" value="Tetratricopeptide repeat domain"/>
    <property type="match status" value="1"/>
</dbReference>
<gene>
    <name evidence="3" type="ORF">ULMA_12060</name>
</gene>
<dbReference type="PROSITE" id="PS51257">
    <property type="entry name" value="PROKAR_LIPOPROTEIN"/>
    <property type="match status" value="1"/>
</dbReference>
<dbReference type="OrthoDB" id="1399920at2"/>
<dbReference type="InterPro" id="IPR019734">
    <property type="entry name" value="TPR_rpt"/>
</dbReference>
<feature type="signal peptide" evidence="2">
    <location>
        <begin position="1"/>
        <end position="17"/>
    </location>
</feature>
<evidence type="ECO:0000313" key="4">
    <source>
        <dbReference type="Proteomes" id="UP000326509"/>
    </source>
</evidence>
<feature type="repeat" description="TPR" evidence="1">
    <location>
        <begin position="215"/>
        <end position="248"/>
    </location>
</feature>
<dbReference type="AlphaFoldDB" id="A0A5J4IZP2"/>
<evidence type="ECO:0008006" key="5">
    <source>
        <dbReference type="Google" id="ProtNLM"/>
    </source>
</evidence>
<feature type="chain" id="PRO_5023857519" description="Cell surface protein" evidence="2">
    <location>
        <begin position="18"/>
        <end position="430"/>
    </location>
</feature>
<accession>A0A5J4IZP2</accession>
<protein>
    <recommendedName>
        <fullName evidence="5">Cell surface protein</fullName>
    </recommendedName>
</protein>
<dbReference type="SUPFAM" id="SSF48452">
    <property type="entry name" value="TPR-like"/>
    <property type="match status" value="1"/>
</dbReference>
<dbReference type="Proteomes" id="UP000326509">
    <property type="component" value="Unassembled WGS sequence"/>
</dbReference>
<organism evidence="3 4">
    <name type="scientific">Patiriisocius marinus</name>
    <dbReference type="NCBI Taxonomy" id="1397112"/>
    <lineage>
        <taxon>Bacteria</taxon>
        <taxon>Pseudomonadati</taxon>
        <taxon>Bacteroidota</taxon>
        <taxon>Flavobacteriia</taxon>
        <taxon>Flavobacteriales</taxon>
        <taxon>Flavobacteriaceae</taxon>
        <taxon>Patiriisocius</taxon>
    </lineage>
</organism>
<name>A0A5J4IZP2_9FLAO</name>
<comment type="caution">
    <text evidence="3">The sequence shown here is derived from an EMBL/GenBank/DDBJ whole genome shotgun (WGS) entry which is preliminary data.</text>
</comment>
<dbReference type="EMBL" id="BKCG01000002">
    <property type="protein sequence ID" value="GER59098.1"/>
    <property type="molecule type" value="Genomic_DNA"/>
</dbReference>
<keyword evidence="2" id="KW-0732">Signal</keyword>